<proteinExistence type="predicted"/>
<evidence type="ECO:0000313" key="3">
    <source>
        <dbReference type="EMBL" id="KAJ2004601.1"/>
    </source>
</evidence>
<dbReference type="InterPro" id="IPR036291">
    <property type="entry name" value="NAD(P)-bd_dom_sf"/>
</dbReference>
<dbReference type="InterPro" id="IPR041694">
    <property type="entry name" value="ADH_N_2"/>
</dbReference>
<dbReference type="GO" id="GO:0016628">
    <property type="term" value="F:oxidoreductase activity, acting on the CH-CH group of donors, NAD or NADP as acceptor"/>
    <property type="evidence" value="ECO:0007669"/>
    <property type="project" value="InterPro"/>
</dbReference>
<sequence>MSPSTITRVALSSYVPAGNAKLSDFAVEQVPAPTKDQLKEGQVIVKPLYFSVDPYQRGRLSGATDSYVASYVKGQPITNFLVGAIAESSSKDFKQGDLVLASNGSWETEYITDASAISKAPVQQRVDPKDYVGVLSMPSFTAYVGAAVLAKPKAGETILVSSASGAVGQMVVQLAKARGLRVVGVAGSDEKVEYVKSLGADAAFNYKTCGDFTKAIRGAAPEGIDIYFDNVGGEFLDAALANINTHARIIICGAISQYNASSPDELYGVKNLTKVLVKKATIQGFIITDYYSTPHFGEFTKEVSSLYHEGKIKYRLSETQGLENGPQAILDLFAGKNFGKSIIKA</sequence>
<accession>A0A9W8EFM9</accession>
<dbReference type="Pfam" id="PF16884">
    <property type="entry name" value="ADH_N_2"/>
    <property type="match status" value="1"/>
</dbReference>
<dbReference type="Proteomes" id="UP001150907">
    <property type="component" value="Unassembled WGS sequence"/>
</dbReference>
<dbReference type="SUPFAM" id="SSF51735">
    <property type="entry name" value="NAD(P)-binding Rossmann-fold domains"/>
    <property type="match status" value="1"/>
</dbReference>
<dbReference type="SUPFAM" id="SSF50129">
    <property type="entry name" value="GroES-like"/>
    <property type="match status" value="1"/>
</dbReference>
<evidence type="ECO:0000256" key="1">
    <source>
        <dbReference type="ARBA" id="ARBA00023002"/>
    </source>
</evidence>
<dbReference type="InterPro" id="IPR011032">
    <property type="entry name" value="GroES-like_sf"/>
</dbReference>
<comment type="caution">
    <text evidence="3">The sequence shown here is derived from an EMBL/GenBank/DDBJ whole genome shotgun (WGS) entry which is preliminary data.</text>
</comment>
<dbReference type="EMBL" id="JANBQF010000145">
    <property type="protein sequence ID" value="KAJ2004601.1"/>
    <property type="molecule type" value="Genomic_DNA"/>
</dbReference>
<evidence type="ECO:0000313" key="4">
    <source>
        <dbReference type="Proteomes" id="UP001150907"/>
    </source>
</evidence>
<reference evidence="3" key="1">
    <citation type="submission" date="2022-07" db="EMBL/GenBank/DDBJ databases">
        <title>Phylogenomic reconstructions and comparative analyses of Kickxellomycotina fungi.</title>
        <authorList>
            <person name="Reynolds N.K."/>
            <person name="Stajich J.E."/>
            <person name="Barry K."/>
            <person name="Grigoriev I.V."/>
            <person name="Crous P."/>
            <person name="Smith M.E."/>
        </authorList>
    </citation>
    <scope>NUCLEOTIDE SEQUENCE</scope>
    <source>
        <strain evidence="3">IMI 214461</strain>
    </source>
</reference>
<dbReference type="InterPro" id="IPR013149">
    <property type="entry name" value="ADH-like_C"/>
</dbReference>
<dbReference type="PANTHER" id="PTHR43205">
    <property type="entry name" value="PROSTAGLANDIN REDUCTASE"/>
    <property type="match status" value="1"/>
</dbReference>
<name>A0A9W8EFM9_9FUNG</name>
<dbReference type="InterPro" id="IPR045010">
    <property type="entry name" value="MDR_fam"/>
</dbReference>
<organism evidence="3 4">
    <name type="scientific">Coemansia thaxteri</name>
    <dbReference type="NCBI Taxonomy" id="2663907"/>
    <lineage>
        <taxon>Eukaryota</taxon>
        <taxon>Fungi</taxon>
        <taxon>Fungi incertae sedis</taxon>
        <taxon>Zoopagomycota</taxon>
        <taxon>Kickxellomycotina</taxon>
        <taxon>Kickxellomycetes</taxon>
        <taxon>Kickxellales</taxon>
        <taxon>Kickxellaceae</taxon>
        <taxon>Coemansia</taxon>
    </lineage>
</organism>
<evidence type="ECO:0000259" key="2">
    <source>
        <dbReference type="SMART" id="SM00829"/>
    </source>
</evidence>
<dbReference type="Gene3D" id="3.90.180.10">
    <property type="entry name" value="Medium-chain alcohol dehydrogenases, catalytic domain"/>
    <property type="match status" value="1"/>
</dbReference>
<dbReference type="SMART" id="SM00829">
    <property type="entry name" value="PKS_ER"/>
    <property type="match status" value="1"/>
</dbReference>
<keyword evidence="1" id="KW-0560">Oxidoreductase</keyword>
<dbReference type="PANTHER" id="PTHR43205:SF7">
    <property type="entry name" value="PROSTAGLANDIN REDUCTASE 1"/>
    <property type="match status" value="1"/>
</dbReference>
<feature type="domain" description="Enoyl reductase (ER)" evidence="2">
    <location>
        <begin position="20"/>
        <end position="343"/>
    </location>
</feature>
<dbReference type="InterPro" id="IPR020843">
    <property type="entry name" value="ER"/>
</dbReference>
<dbReference type="CDD" id="cd05288">
    <property type="entry name" value="PGDH"/>
    <property type="match status" value="1"/>
</dbReference>
<gene>
    <name evidence="3" type="ORF">H4R26_002415</name>
</gene>
<protein>
    <recommendedName>
        <fullName evidence="2">Enoyl reductase (ER) domain-containing protein</fullName>
    </recommendedName>
</protein>
<dbReference type="Pfam" id="PF00107">
    <property type="entry name" value="ADH_zinc_N"/>
    <property type="match status" value="1"/>
</dbReference>
<dbReference type="AlphaFoldDB" id="A0A9W8EFM9"/>
<dbReference type="OrthoDB" id="809632at2759"/>
<dbReference type="FunFam" id="3.40.50.720:FF:000121">
    <property type="entry name" value="Prostaglandin reductase 2"/>
    <property type="match status" value="1"/>
</dbReference>
<keyword evidence="4" id="KW-1185">Reference proteome</keyword>
<dbReference type="Gene3D" id="3.40.50.720">
    <property type="entry name" value="NAD(P)-binding Rossmann-like Domain"/>
    <property type="match status" value="1"/>
</dbReference>